<dbReference type="Pfam" id="PF02174">
    <property type="entry name" value="IRS"/>
    <property type="match status" value="1"/>
</dbReference>
<name>A0A8T0DTQ2_9TREM</name>
<evidence type="ECO:0000313" key="2">
    <source>
        <dbReference type="EMBL" id="KAF8571123.1"/>
    </source>
</evidence>
<sequence>DLIQVDCFPLVPFQGISRVLRSIKKFTKDEARLMFLLLIHELPTFGSTFFEVTQNRNPEFPDRIILGVNQAGILVIDAKSRQNRNPEFPDRIILGVNQAGILVIDAKSRKLLTRIAFGDLSNWSYSKTSISFTIGNLVSCIVFDCETQQGYELDELIRAYRKQLEPMYEKLN</sequence>
<dbReference type="OrthoDB" id="6108017at2759"/>
<evidence type="ECO:0000259" key="1">
    <source>
        <dbReference type="PROSITE" id="PS50057"/>
    </source>
</evidence>
<feature type="non-terminal residue" evidence="2">
    <location>
        <position position="1"/>
    </location>
</feature>
<dbReference type="InterPro" id="IPR000299">
    <property type="entry name" value="FERM_domain"/>
</dbReference>
<dbReference type="Gene3D" id="2.30.29.30">
    <property type="entry name" value="Pleckstrin-homology domain (PH domain)/Phosphotyrosine-binding domain (PTB)"/>
    <property type="match status" value="2"/>
</dbReference>
<dbReference type="EMBL" id="JTDF01000697">
    <property type="protein sequence ID" value="KAF8571123.1"/>
    <property type="molecule type" value="Genomic_DNA"/>
</dbReference>
<dbReference type="InterPro" id="IPR011993">
    <property type="entry name" value="PH-like_dom_sf"/>
</dbReference>
<keyword evidence="3" id="KW-1185">Reference proteome</keyword>
<evidence type="ECO:0000313" key="3">
    <source>
        <dbReference type="Proteomes" id="UP000699462"/>
    </source>
</evidence>
<feature type="domain" description="FERM" evidence="1">
    <location>
        <begin position="1"/>
        <end position="168"/>
    </location>
</feature>
<dbReference type="PANTHER" id="PTHR22692">
    <property type="entry name" value="MYOSIN VII, XV"/>
    <property type="match status" value="1"/>
</dbReference>
<dbReference type="InterPro" id="IPR002404">
    <property type="entry name" value="IRS_PTB"/>
</dbReference>
<organism evidence="2 3">
    <name type="scientific">Paragonimus westermani</name>
    <dbReference type="NCBI Taxonomy" id="34504"/>
    <lineage>
        <taxon>Eukaryota</taxon>
        <taxon>Metazoa</taxon>
        <taxon>Spiralia</taxon>
        <taxon>Lophotrochozoa</taxon>
        <taxon>Platyhelminthes</taxon>
        <taxon>Trematoda</taxon>
        <taxon>Digenea</taxon>
        <taxon>Plagiorchiida</taxon>
        <taxon>Troglotremata</taxon>
        <taxon>Troglotrematidae</taxon>
        <taxon>Paragonimus</taxon>
    </lineage>
</organism>
<dbReference type="PANTHER" id="PTHR22692:SF33">
    <property type="entry name" value="MYOSIN"/>
    <property type="match status" value="1"/>
</dbReference>
<dbReference type="InterPro" id="IPR051567">
    <property type="entry name" value="Unconventional_Myosin_ATPase"/>
</dbReference>
<dbReference type="SUPFAM" id="SSF50729">
    <property type="entry name" value="PH domain-like"/>
    <property type="match status" value="1"/>
</dbReference>
<reference evidence="2 3" key="1">
    <citation type="submission" date="2019-07" db="EMBL/GenBank/DDBJ databases">
        <title>Annotation for the trematode Paragonimus westermani.</title>
        <authorList>
            <person name="Choi Y.-J."/>
        </authorList>
    </citation>
    <scope>NUCLEOTIDE SEQUENCE [LARGE SCALE GENOMIC DNA]</scope>
    <source>
        <strain evidence="2">180907_Pwestermani</strain>
    </source>
</reference>
<proteinExistence type="predicted"/>
<protein>
    <recommendedName>
        <fullName evidence="1">FERM domain-containing protein</fullName>
    </recommendedName>
</protein>
<dbReference type="PROSITE" id="PS50057">
    <property type="entry name" value="FERM_3"/>
    <property type="match status" value="1"/>
</dbReference>
<dbReference type="Proteomes" id="UP000699462">
    <property type="component" value="Unassembled WGS sequence"/>
</dbReference>
<comment type="caution">
    <text evidence="2">The sequence shown here is derived from an EMBL/GenBank/DDBJ whole genome shotgun (WGS) entry which is preliminary data.</text>
</comment>
<accession>A0A8T0DTQ2</accession>
<gene>
    <name evidence="2" type="ORF">P879_04318</name>
</gene>
<dbReference type="AlphaFoldDB" id="A0A8T0DTQ2"/>